<accession>A0ABU0CY15</accession>
<proteinExistence type="predicted"/>
<comment type="caution">
    <text evidence="3">The sequence shown here is derived from an EMBL/GenBank/DDBJ whole genome shotgun (WGS) entry which is preliminary data.</text>
</comment>
<keyword evidence="1" id="KW-0238">DNA-binding</keyword>
<organism evidence="3 4">
    <name type="scientific">Caldalkalibacillus uzonensis</name>
    <dbReference type="NCBI Taxonomy" id="353224"/>
    <lineage>
        <taxon>Bacteria</taxon>
        <taxon>Bacillati</taxon>
        <taxon>Bacillota</taxon>
        <taxon>Bacilli</taxon>
        <taxon>Bacillales</taxon>
        <taxon>Bacillaceae</taxon>
        <taxon>Caldalkalibacillus</taxon>
    </lineage>
</organism>
<dbReference type="InterPro" id="IPR010982">
    <property type="entry name" value="Lambda_DNA-bd_dom_sf"/>
</dbReference>
<sequence>MITKREHTPLVHKVHGHEKDTPGIRLRKARLEKNLFLRELAELTGLTPENIRNIEKDVYECKSGLKVTTAKKLAKALDKPIWYIGFYDKLTEKTLGQKLKKARLYHGHTLEEAAKYLGVDEKTIRNWEKDKKSPRTDMLKRLKKYLEILITK</sequence>
<dbReference type="Gene3D" id="1.10.260.40">
    <property type="entry name" value="lambda repressor-like DNA-binding domains"/>
    <property type="match status" value="2"/>
</dbReference>
<dbReference type="SUPFAM" id="SSF47413">
    <property type="entry name" value="lambda repressor-like DNA-binding domains"/>
    <property type="match status" value="2"/>
</dbReference>
<dbReference type="Proteomes" id="UP001232445">
    <property type="component" value="Unassembled WGS sequence"/>
</dbReference>
<protein>
    <submittedName>
        <fullName evidence="3">Transcriptional regulator with XRE-family HTH domain</fullName>
    </submittedName>
</protein>
<dbReference type="SMART" id="SM00530">
    <property type="entry name" value="HTH_XRE"/>
    <property type="match status" value="2"/>
</dbReference>
<feature type="domain" description="HTH cro/C1-type" evidence="2">
    <location>
        <begin position="99"/>
        <end position="149"/>
    </location>
</feature>
<dbReference type="CDD" id="cd00093">
    <property type="entry name" value="HTH_XRE"/>
    <property type="match status" value="2"/>
</dbReference>
<dbReference type="EMBL" id="JAUSUQ010000029">
    <property type="protein sequence ID" value="MDQ0341044.1"/>
    <property type="molecule type" value="Genomic_DNA"/>
</dbReference>
<dbReference type="PANTHER" id="PTHR46558:SF11">
    <property type="entry name" value="HTH-TYPE TRANSCRIPTIONAL REGULATOR XRE"/>
    <property type="match status" value="1"/>
</dbReference>
<keyword evidence="4" id="KW-1185">Reference proteome</keyword>
<name>A0ABU0CY15_9BACI</name>
<dbReference type="Pfam" id="PF01381">
    <property type="entry name" value="HTH_3"/>
    <property type="match status" value="2"/>
</dbReference>
<evidence type="ECO:0000313" key="4">
    <source>
        <dbReference type="Proteomes" id="UP001232445"/>
    </source>
</evidence>
<evidence type="ECO:0000259" key="2">
    <source>
        <dbReference type="PROSITE" id="PS50943"/>
    </source>
</evidence>
<dbReference type="PROSITE" id="PS50943">
    <property type="entry name" value="HTH_CROC1"/>
    <property type="match status" value="2"/>
</dbReference>
<gene>
    <name evidence="3" type="ORF">J2S00_003888</name>
</gene>
<dbReference type="PANTHER" id="PTHR46558">
    <property type="entry name" value="TRACRIPTIONAL REGULATORY PROTEIN-RELATED-RELATED"/>
    <property type="match status" value="1"/>
</dbReference>
<evidence type="ECO:0000313" key="3">
    <source>
        <dbReference type="EMBL" id="MDQ0341044.1"/>
    </source>
</evidence>
<reference evidence="3 4" key="1">
    <citation type="submission" date="2023-07" db="EMBL/GenBank/DDBJ databases">
        <title>Genomic Encyclopedia of Type Strains, Phase IV (KMG-IV): sequencing the most valuable type-strain genomes for metagenomic binning, comparative biology and taxonomic classification.</title>
        <authorList>
            <person name="Goeker M."/>
        </authorList>
    </citation>
    <scope>NUCLEOTIDE SEQUENCE [LARGE SCALE GENOMIC DNA]</scope>
    <source>
        <strain evidence="3 4">DSM 17740</strain>
    </source>
</reference>
<dbReference type="RefSeq" id="WP_307343684.1">
    <property type="nucleotide sequence ID" value="NZ_JAUSUQ010000029.1"/>
</dbReference>
<evidence type="ECO:0000256" key="1">
    <source>
        <dbReference type="ARBA" id="ARBA00023125"/>
    </source>
</evidence>
<dbReference type="InterPro" id="IPR001387">
    <property type="entry name" value="Cro/C1-type_HTH"/>
</dbReference>
<feature type="domain" description="HTH cro/C1-type" evidence="2">
    <location>
        <begin position="26"/>
        <end position="84"/>
    </location>
</feature>